<evidence type="ECO:0000313" key="3">
    <source>
        <dbReference type="EMBL" id="EGZ18371.1"/>
    </source>
</evidence>
<evidence type="ECO:0000313" key="4">
    <source>
        <dbReference type="Proteomes" id="UP000002640"/>
    </source>
</evidence>
<dbReference type="KEGG" id="psoj:PHYSODRAFT_301067"/>
<evidence type="ECO:0000256" key="2">
    <source>
        <dbReference type="SAM" id="MobiDB-lite"/>
    </source>
</evidence>
<organism evidence="3 4">
    <name type="scientific">Phytophthora sojae (strain P6497)</name>
    <name type="common">Soybean stem and root rot agent</name>
    <name type="synonym">Phytophthora megasperma f. sp. glycines</name>
    <dbReference type="NCBI Taxonomy" id="1094619"/>
    <lineage>
        <taxon>Eukaryota</taxon>
        <taxon>Sar</taxon>
        <taxon>Stramenopiles</taxon>
        <taxon>Oomycota</taxon>
        <taxon>Peronosporomycetes</taxon>
        <taxon>Peronosporales</taxon>
        <taxon>Peronosporaceae</taxon>
        <taxon>Phytophthora</taxon>
    </lineage>
</organism>
<dbReference type="GeneID" id="20641941"/>
<accession>G4ZDN2</accession>
<dbReference type="InParanoid" id="G4ZDN2"/>
<name>G4ZDN2_PHYSP</name>
<dbReference type="SMR" id="G4ZDN2"/>
<gene>
    <name evidence="3" type="ORF">PHYSODRAFT_301067</name>
</gene>
<dbReference type="Proteomes" id="UP000002640">
    <property type="component" value="Unassembled WGS sequence"/>
</dbReference>
<keyword evidence="4" id="KW-1185">Reference proteome</keyword>
<protein>
    <recommendedName>
        <fullName evidence="5">BHLH domain-containing protein</fullName>
    </recommendedName>
</protein>
<keyword evidence="1" id="KW-0175">Coiled coil</keyword>
<feature type="region of interest" description="Disordered" evidence="2">
    <location>
        <begin position="139"/>
        <end position="165"/>
    </location>
</feature>
<reference evidence="3 4" key="1">
    <citation type="journal article" date="2006" name="Science">
        <title>Phytophthora genome sequences uncover evolutionary origins and mechanisms of pathogenesis.</title>
        <authorList>
            <person name="Tyler B.M."/>
            <person name="Tripathy S."/>
            <person name="Zhang X."/>
            <person name="Dehal P."/>
            <person name="Jiang R.H."/>
            <person name="Aerts A."/>
            <person name="Arredondo F.D."/>
            <person name="Baxter L."/>
            <person name="Bensasson D."/>
            <person name="Beynon J.L."/>
            <person name="Chapman J."/>
            <person name="Damasceno C.M."/>
            <person name="Dorrance A.E."/>
            <person name="Dou D."/>
            <person name="Dickerman A.W."/>
            <person name="Dubchak I.L."/>
            <person name="Garbelotto M."/>
            <person name="Gijzen M."/>
            <person name="Gordon S.G."/>
            <person name="Govers F."/>
            <person name="Grunwald N.J."/>
            <person name="Huang W."/>
            <person name="Ivors K.L."/>
            <person name="Jones R.W."/>
            <person name="Kamoun S."/>
            <person name="Krampis K."/>
            <person name="Lamour K.H."/>
            <person name="Lee M.K."/>
            <person name="McDonald W.H."/>
            <person name="Medina M."/>
            <person name="Meijer H.J."/>
            <person name="Nordberg E.K."/>
            <person name="Maclean D.J."/>
            <person name="Ospina-Giraldo M.D."/>
            <person name="Morris P.F."/>
            <person name="Phuntumart V."/>
            <person name="Putnam N.H."/>
            <person name="Rash S."/>
            <person name="Rose J.K."/>
            <person name="Sakihama Y."/>
            <person name="Salamov A.A."/>
            <person name="Savidor A."/>
            <person name="Scheuring C.F."/>
            <person name="Smith B.M."/>
            <person name="Sobral B.W."/>
            <person name="Terry A."/>
            <person name="Torto-Alalibo T.A."/>
            <person name="Win J."/>
            <person name="Xu Z."/>
            <person name="Zhang H."/>
            <person name="Grigoriev I.V."/>
            <person name="Rokhsar D.S."/>
            <person name="Boore J.L."/>
        </authorList>
    </citation>
    <scope>NUCLEOTIDE SEQUENCE [LARGE SCALE GENOMIC DNA]</scope>
    <source>
        <strain evidence="3 4">P6497</strain>
    </source>
</reference>
<dbReference type="EMBL" id="JH159154">
    <property type="protein sequence ID" value="EGZ18371.1"/>
    <property type="molecule type" value="Genomic_DNA"/>
</dbReference>
<feature type="coiled-coil region" evidence="1">
    <location>
        <begin position="210"/>
        <end position="237"/>
    </location>
</feature>
<evidence type="ECO:0000256" key="1">
    <source>
        <dbReference type="SAM" id="Coils"/>
    </source>
</evidence>
<evidence type="ECO:0008006" key="5">
    <source>
        <dbReference type="Google" id="ProtNLM"/>
    </source>
</evidence>
<feature type="region of interest" description="Disordered" evidence="2">
    <location>
        <begin position="47"/>
        <end position="80"/>
    </location>
</feature>
<proteinExistence type="predicted"/>
<sequence length="285" mass="32093">MNSNVSQYSILRFIVLDFVSKTLADSFQNSVRCYDLQISPCSDPATWTAGPPRYQEQDFNQGASDSRHDTTEHVTSPPLSSFSDILKDGNAFEPGLGLGSLPKEPILLQQPLPPAGVQANVTHQNQPTQDAMDLVNFSLGQRNPLPPLPVSDGNHPTGGTSGYDPHIIHAANEEDRSFRKKSREKMRRKEVNNEFDLLVDLLGFTNRVRKKSLKREYKHLRRDRDLLKQELAKLAVHLDSSQLEPVAACVSTNEDAEQRTGMDLSMVPFHYEHMQAQPELFRRGF</sequence>
<dbReference type="AlphaFoldDB" id="G4ZDN2"/>
<dbReference type="RefSeq" id="XP_009527429.1">
    <property type="nucleotide sequence ID" value="XM_009529134.1"/>
</dbReference>